<dbReference type="InterPro" id="IPR050574">
    <property type="entry name" value="HPF/YfiA_ribosome-assoc"/>
</dbReference>
<dbReference type="GO" id="GO:0045900">
    <property type="term" value="P:negative regulation of translational elongation"/>
    <property type="evidence" value="ECO:0007669"/>
    <property type="project" value="TreeGrafter"/>
</dbReference>
<dbReference type="InterPro" id="IPR003489">
    <property type="entry name" value="RHF/RaiA"/>
</dbReference>
<dbReference type="PANTHER" id="PTHR33231:SF1">
    <property type="entry name" value="30S RIBOSOMAL PROTEIN"/>
    <property type="match status" value="1"/>
</dbReference>
<dbReference type="HAMAP" id="MF_00839">
    <property type="entry name" value="HPF"/>
    <property type="match status" value="1"/>
</dbReference>
<name>A0A9D1FQ67_9FIRM</name>
<evidence type="ECO:0000259" key="3">
    <source>
        <dbReference type="Pfam" id="PF16321"/>
    </source>
</evidence>
<dbReference type="InterPro" id="IPR034694">
    <property type="entry name" value="HPF_long/plastid"/>
</dbReference>
<protein>
    <recommendedName>
        <fullName evidence="2">Ribosome hibernation promoting factor</fullName>
        <shortName evidence="2">HPF</shortName>
    </recommendedName>
</protein>
<evidence type="ECO:0000256" key="1">
    <source>
        <dbReference type="ARBA" id="ARBA00022845"/>
    </source>
</evidence>
<reference evidence="4" key="2">
    <citation type="journal article" date="2021" name="PeerJ">
        <title>Extensive microbial diversity within the chicken gut microbiome revealed by metagenomics and culture.</title>
        <authorList>
            <person name="Gilroy R."/>
            <person name="Ravi A."/>
            <person name="Getino M."/>
            <person name="Pursley I."/>
            <person name="Horton D.L."/>
            <person name="Alikhan N.F."/>
            <person name="Baker D."/>
            <person name="Gharbi K."/>
            <person name="Hall N."/>
            <person name="Watson M."/>
            <person name="Adriaenssens E.M."/>
            <person name="Foster-Nyarko E."/>
            <person name="Jarju S."/>
            <person name="Secka A."/>
            <person name="Antonio M."/>
            <person name="Oren A."/>
            <person name="Chaudhuri R.R."/>
            <person name="La Ragione R."/>
            <person name="Hildebrand F."/>
            <person name="Pallen M.J."/>
        </authorList>
    </citation>
    <scope>NUCLEOTIDE SEQUENCE</scope>
    <source>
        <strain evidence="4">CHK199-13235</strain>
    </source>
</reference>
<dbReference type="GO" id="GO:0043024">
    <property type="term" value="F:ribosomal small subunit binding"/>
    <property type="evidence" value="ECO:0007669"/>
    <property type="project" value="TreeGrafter"/>
</dbReference>
<reference evidence="4" key="1">
    <citation type="submission" date="2020-10" db="EMBL/GenBank/DDBJ databases">
        <authorList>
            <person name="Gilroy R."/>
        </authorList>
    </citation>
    <scope>NUCLEOTIDE SEQUENCE</scope>
    <source>
        <strain evidence="4">CHK199-13235</strain>
    </source>
</reference>
<feature type="domain" description="Sigma 54 modulation/S30EA ribosomal protein C-terminal" evidence="3">
    <location>
        <begin position="114"/>
        <end position="166"/>
    </location>
</feature>
<dbReference type="NCBIfam" id="TIGR00741">
    <property type="entry name" value="yfiA"/>
    <property type="match status" value="1"/>
</dbReference>
<comment type="caution">
    <text evidence="4">The sequence shown here is derived from an EMBL/GenBank/DDBJ whole genome shotgun (WGS) entry which is preliminary data.</text>
</comment>
<sequence>MNTAYNARKVTLSDSFKERAELKLKKLDKFFDDVKTQVTVSAQKDIASVELTVWANGMIFRAEAKNADKLDALDEAIENLIRRIRKNKTRLQKKVKASGFELPEEPVPEEVDYDVIRTKEVELRPMSVEEAILQMNMLEHTFFVFLDGETGKVCTVYRRNNGGYGVIVPVKD</sequence>
<dbReference type="PANTHER" id="PTHR33231">
    <property type="entry name" value="30S RIBOSOMAL PROTEIN"/>
    <property type="match status" value="1"/>
</dbReference>
<dbReference type="Gene3D" id="3.30.505.50">
    <property type="entry name" value="Sigma 54 modulation/S30EA ribosomal protein, C-terminal domain"/>
    <property type="match status" value="1"/>
</dbReference>
<dbReference type="SUPFAM" id="SSF69754">
    <property type="entry name" value="Ribosome binding protein Y (YfiA homologue)"/>
    <property type="match status" value="1"/>
</dbReference>
<comment type="similarity">
    <text evidence="2">Belongs to the HPF/YfiA ribosome-associated protein family. Long HPF subfamily.</text>
</comment>
<comment type="function">
    <text evidence="2">Required for dimerization of active 70S ribosomes into 100S ribosomes in stationary phase; 100S ribosomes are translationally inactive and sometimes present during exponential growth.</text>
</comment>
<dbReference type="InterPro" id="IPR032528">
    <property type="entry name" value="Ribosom_S30AE_C"/>
</dbReference>
<dbReference type="InterPro" id="IPR036567">
    <property type="entry name" value="RHF-like"/>
</dbReference>
<evidence type="ECO:0000313" key="5">
    <source>
        <dbReference type="Proteomes" id="UP000824002"/>
    </source>
</evidence>
<dbReference type="AlphaFoldDB" id="A0A9D1FQ67"/>
<comment type="subcellular location">
    <subcellularLocation>
        <location evidence="2">Cytoplasm</location>
    </subcellularLocation>
</comment>
<dbReference type="GO" id="GO:0022627">
    <property type="term" value="C:cytosolic small ribosomal subunit"/>
    <property type="evidence" value="ECO:0007669"/>
    <property type="project" value="TreeGrafter"/>
</dbReference>
<dbReference type="Proteomes" id="UP000824002">
    <property type="component" value="Unassembled WGS sequence"/>
</dbReference>
<evidence type="ECO:0000256" key="2">
    <source>
        <dbReference type="HAMAP-Rule" id="MF_00839"/>
    </source>
</evidence>
<dbReference type="InterPro" id="IPR038416">
    <property type="entry name" value="Ribosom_S30AE_C_sf"/>
</dbReference>
<evidence type="ECO:0000313" key="4">
    <source>
        <dbReference type="EMBL" id="HIS77320.1"/>
    </source>
</evidence>
<dbReference type="Pfam" id="PF02482">
    <property type="entry name" value="Ribosomal_S30AE"/>
    <property type="match status" value="1"/>
</dbReference>
<comment type="subunit">
    <text evidence="2">Interacts with 100S ribosomes.</text>
</comment>
<organism evidence="4 5">
    <name type="scientific">Candidatus Merdivicinus excrementipullorum</name>
    <dbReference type="NCBI Taxonomy" id="2840867"/>
    <lineage>
        <taxon>Bacteria</taxon>
        <taxon>Bacillati</taxon>
        <taxon>Bacillota</taxon>
        <taxon>Clostridia</taxon>
        <taxon>Eubacteriales</taxon>
        <taxon>Oscillospiraceae</taxon>
        <taxon>Oscillospiraceae incertae sedis</taxon>
        <taxon>Candidatus Merdivicinus</taxon>
    </lineage>
</organism>
<keyword evidence="2" id="KW-0963">Cytoplasm</keyword>
<keyword evidence="1 2" id="KW-0810">Translation regulation</keyword>
<dbReference type="Gene3D" id="3.30.160.100">
    <property type="entry name" value="Ribosome hibernation promotion factor-like"/>
    <property type="match status" value="1"/>
</dbReference>
<gene>
    <name evidence="4" type="primary">raiA</name>
    <name evidence="2" type="synonym">hpf</name>
    <name evidence="4" type="ORF">IAB51_11040</name>
</gene>
<proteinExistence type="inferred from homology"/>
<dbReference type="Pfam" id="PF16321">
    <property type="entry name" value="Ribosom_S30AE_C"/>
    <property type="match status" value="1"/>
</dbReference>
<dbReference type="EMBL" id="DVJP01000073">
    <property type="protein sequence ID" value="HIS77320.1"/>
    <property type="molecule type" value="Genomic_DNA"/>
</dbReference>
<accession>A0A9D1FQ67</accession>